<sequence length="697" mass="79855">MAATQLPDEHGHVLFEDQLGRPRVDCTMMDPGASAFLMGTGPFHRYVEHLKQLGFAVETIEMRRTCRTFHFGGDHSTVSHWVARVPVFLNNNFGFAQAFIIKGETPMLMGRPIIEALGIVINFKRQQMMFEGHPWRQITIGRHGEYLLSLTEDYEAELADQVPSFDLRLEDQSDEFQSSGEVMDFQAYQKQEGVFTSSDDSPTQPGERPVLIKHWKMLENALAAEEKRIHATLTRELHDPISLNLDLLSQLDPMDFMDLLNLYMIQRWMCRSAWESLAQAPQLDPYTASLYQPATDEDFRAHRRRFQLQETMSFGPHRRAPPARSVPYDPPQHDKEDADFGLSAFDLEDLETAALPTGWKFEDGYITLEDHTKDFWELKAGCLIRHHVVPRRALFDPRALSAKDLSHMPVPLQQLDNVRVTVSKHDHGIRHFTDKIEAPVETYASHGGGSLLLRYVLLVTMVQSTAASDLFSGNQCSLEDAPIEFSETDDIYPFLAFGVFLLCTFGFGLTCVVVRLLKELVASRRDGHAQLRVDHAEQQAENIQLQQRVIDINAQITDQQTEIRRLRAELIAAQGRLIDQQFVIDDHAAIREQERTQDQRSIRTAVGLLDRILDETRNLNQVRIYFAVTGRCWHHRHDCNGLNNANQVEERYACSFCLASLPPYEVHPDTGTTFWQDCEEYFRQHGGRLNYVQTVIH</sequence>
<keyword evidence="6" id="KW-1185">Reference proteome</keyword>
<dbReference type="EMBL" id="CAMXCT020006755">
    <property type="protein sequence ID" value="CAL1172880.1"/>
    <property type="molecule type" value="Genomic_DNA"/>
</dbReference>
<keyword evidence="1" id="KW-0175">Coiled coil</keyword>
<keyword evidence="2" id="KW-1133">Transmembrane helix</keyword>
<evidence type="ECO:0000313" key="6">
    <source>
        <dbReference type="Proteomes" id="UP001152797"/>
    </source>
</evidence>
<evidence type="ECO:0000313" key="5">
    <source>
        <dbReference type="EMBL" id="CAL4806817.1"/>
    </source>
</evidence>
<keyword evidence="2" id="KW-0812">Transmembrane</keyword>
<dbReference type="AlphaFoldDB" id="A0A9P1GRG7"/>
<dbReference type="EMBL" id="CAMXCT010006755">
    <property type="protein sequence ID" value="CAI4019505.1"/>
    <property type="molecule type" value="Genomic_DNA"/>
</dbReference>
<keyword evidence="2" id="KW-0472">Membrane</keyword>
<reference evidence="3" key="1">
    <citation type="submission" date="2022-10" db="EMBL/GenBank/DDBJ databases">
        <authorList>
            <person name="Chen Y."/>
            <person name="Dougan E. K."/>
            <person name="Chan C."/>
            <person name="Rhodes N."/>
            <person name="Thang M."/>
        </authorList>
    </citation>
    <scope>NUCLEOTIDE SEQUENCE</scope>
</reference>
<dbReference type="EMBL" id="CAMXCT030006755">
    <property type="protein sequence ID" value="CAL4806817.1"/>
    <property type="molecule type" value="Genomic_DNA"/>
</dbReference>
<accession>A0A9P1GRG7</accession>
<evidence type="ECO:0000313" key="3">
    <source>
        <dbReference type="EMBL" id="CAI4019505.1"/>
    </source>
</evidence>
<feature type="transmembrane region" description="Helical" evidence="2">
    <location>
        <begin position="491"/>
        <end position="517"/>
    </location>
</feature>
<dbReference type="Proteomes" id="UP001152797">
    <property type="component" value="Unassembled WGS sequence"/>
</dbReference>
<name>A0A9P1GRG7_9DINO</name>
<evidence type="ECO:0000256" key="1">
    <source>
        <dbReference type="SAM" id="Coils"/>
    </source>
</evidence>
<feature type="coiled-coil region" evidence="1">
    <location>
        <begin position="528"/>
        <end position="576"/>
    </location>
</feature>
<evidence type="ECO:0000256" key="2">
    <source>
        <dbReference type="SAM" id="Phobius"/>
    </source>
</evidence>
<evidence type="ECO:0000313" key="4">
    <source>
        <dbReference type="EMBL" id="CAL1172880.1"/>
    </source>
</evidence>
<gene>
    <name evidence="3" type="ORF">C1SCF055_LOCUS44000</name>
</gene>
<comment type="caution">
    <text evidence="3">The sequence shown here is derived from an EMBL/GenBank/DDBJ whole genome shotgun (WGS) entry which is preliminary data.</text>
</comment>
<reference evidence="4" key="2">
    <citation type="submission" date="2024-04" db="EMBL/GenBank/DDBJ databases">
        <authorList>
            <person name="Chen Y."/>
            <person name="Shah S."/>
            <person name="Dougan E. K."/>
            <person name="Thang M."/>
            <person name="Chan C."/>
        </authorList>
    </citation>
    <scope>NUCLEOTIDE SEQUENCE [LARGE SCALE GENOMIC DNA]</scope>
</reference>
<protein>
    <submittedName>
        <fullName evidence="5">Copia protein</fullName>
    </submittedName>
</protein>
<proteinExistence type="predicted"/>
<organism evidence="3">
    <name type="scientific">Cladocopium goreaui</name>
    <dbReference type="NCBI Taxonomy" id="2562237"/>
    <lineage>
        <taxon>Eukaryota</taxon>
        <taxon>Sar</taxon>
        <taxon>Alveolata</taxon>
        <taxon>Dinophyceae</taxon>
        <taxon>Suessiales</taxon>
        <taxon>Symbiodiniaceae</taxon>
        <taxon>Cladocopium</taxon>
    </lineage>
</organism>